<evidence type="ECO:0000313" key="4">
    <source>
        <dbReference type="EMBL" id="CAH2762049.1"/>
    </source>
</evidence>
<evidence type="ECO:0000313" key="5">
    <source>
        <dbReference type="Proteomes" id="UP001154095"/>
    </source>
</evidence>
<dbReference type="Proteomes" id="UP001154095">
    <property type="component" value="Chromosome"/>
</dbReference>
<evidence type="ECO:0000259" key="1">
    <source>
        <dbReference type="Pfam" id="PF06970"/>
    </source>
</evidence>
<proteinExistence type="predicted"/>
<protein>
    <submittedName>
        <fullName evidence="4">Replication initiator protein A</fullName>
    </submittedName>
</protein>
<dbReference type="InterPro" id="IPR010724">
    <property type="entry name" value="RepA_N"/>
</dbReference>
<dbReference type="InterPro" id="IPR046059">
    <property type="entry name" value="DUF6017"/>
</dbReference>
<dbReference type="InterPro" id="IPR036390">
    <property type="entry name" value="WH_DNA-bd_sf"/>
</dbReference>
<organism evidence="4 6">
    <name type="scientific">Erysipelothrix amsterdamensis</name>
    <dbReference type="NCBI Taxonomy" id="2929157"/>
    <lineage>
        <taxon>Bacteria</taxon>
        <taxon>Bacillati</taxon>
        <taxon>Bacillota</taxon>
        <taxon>Erysipelotrichia</taxon>
        <taxon>Erysipelotrichales</taxon>
        <taxon>Erysipelotrichaceae</taxon>
        <taxon>Erysipelothrix</taxon>
    </lineage>
</organism>
<name>A0AAU9VGV5_9FIRM</name>
<dbReference type="EMBL" id="OW659496">
    <property type="protein sequence ID" value="CAH2762035.1"/>
    <property type="molecule type" value="Genomic_DNA"/>
</dbReference>
<evidence type="ECO:0000259" key="2">
    <source>
        <dbReference type="Pfam" id="PF19481"/>
    </source>
</evidence>
<reference evidence="4" key="1">
    <citation type="submission" date="2022-04" db="EMBL/GenBank/DDBJ databases">
        <authorList>
            <person name="Forde T."/>
        </authorList>
    </citation>
    <scope>NUCLEOTIDE SEQUENCE</scope>
    <source>
        <strain evidence="4">A18Y016a</strain>
        <strain evidence="3">A18Y020d</strain>
    </source>
</reference>
<evidence type="ECO:0000313" key="6">
    <source>
        <dbReference type="Proteomes" id="UP001154111"/>
    </source>
</evidence>
<dbReference type="Pfam" id="PF19481">
    <property type="entry name" value="DUF6017"/>
    <property type="match status" value="1"/>
</dbReference>
<sequence>MTQRRRFHVSDVINSTFFQVPKFLFTDEFKDLNSDARLLYAMLKDRHELSLRNRWLTDNGEVYLIYTREEMMRMLQVSKPTVIKAMEALKNHGLLEEVRQGLRKPNLIFMYMIEDEYYQFHNEIPNHKNEVNEEVFEEKSDEKPLNSGEIPEVKNLYFKKSKNFTSGSKNSLPQEVKNLYPIYTDSNKTDISNTDNLSINQEHKRNDGLIDEYNDYEQQVKENIQYYDLLQVYPYKHDEITELLKIILSILMSDENSCTRINGQYVPIHLVKERMLELRYEHIQYVFECLDCINHKIKNIRSYLITTLYNASETLGNYYEARVRESFAS</sequence>
<dbReference type="AlphaFoldDB" id="A0AAU9VGV5"/>
<dbReference type="EMBL" id="OW659477">
    <property type="protein sequence ID" value="CAH2762049.1"/>
    <property type="molecule type" value="Genomic_DNA"/>
</dbReference>
<feature type="domain" description="Replication initiator A N-terminal" evidence="1">
    <location>
        <begin position="16"/>
        <end position="89"/>
    </location>
</feature>
<dbReference type="SUPFAM" id="SSF46785">
    <property type="entry name" value="Winged helix' DNA-binding domain"/>
    <property type="match status" value="1"/>
</dbReference>
<evidence type="ECO:0000313" key="3">
    <source>
        <dbReference type="EMBL" id="CAH2762035.1"/>
    </source>
</evidence>
<gene>
    <name evidence="4" type="ORF">ERYAMS2_01012</name>
    <name evidence="3" type="ORF">ERYAMS_00719</name>
</gene>
<dbReference type="Proteomes" id="UP001154111">
    <property type="component" value="Chromosome"/>
</dbReference>
<dbReference type="Pfam" id="PF06970">
    <property type="entry name" value="RepA_N"/>
    <property type="match status" value="1"/>
</dbReference>
<accession>A0AAU9VGV5</accession>
<dbReference type="RefSeq" id="WP_254006352.1">
    <property type="nucleotide sequence ID" value="NZ_OW659477.1"/>
</dbReference>
<keyword evidence="5" id="KW-1185">Reference proteome</keyword>
<feature type="domain" description="DUF6017" evidence="2">
    <location>
        <begin position="210"/>
        <end position="325"/>
    </location>
</feature>